<proteinExistence type="predicted"/>
<gene>
    <name evidence="1" type="ORF">GCWU000324_03008</name>
</gene>
<dbReference type="AlphaFoldDB" id="C4GMS2"/>
<organism evidence="1 2">
    <name type="scientific">Kingella oralis ATCC 51147</name>
    <dbReference type="NCBI Taxonomy" id="629741"/>
    <lineage>
        <taxon>Bacteria</taxon>
        <taxon>Pseudomonadati</taxon>
        <taxon>Pseudomonadota</taxon>
        <taxon>Betaproteobacteria</taxon>
        <taxon>Neisseriales</taxon>
        <taxon>Neisseriaceae</taxon>
        <taxon>Kingella</taxon>
    </lineage>
</organism>
<sequence length="86" mass="9322">MRPMWLFFVLCRAVEIFSGCLLQSGAGFYNIGHSEFSQTAFSGCLAAAGFCALGQPENHFKPSIPIITRGHHVLDKFCAALPFLGA</sequence>
<dbReference type="STRING" id="629741.GCWU000324_03008"/>
<dbReference type="EMBL" id="ACJW02000008">
    <property type="protein sequence ID" value="EEP66607.1"/>
    <property type="molecule type" value="Genomic_DNA"/>
</dbReference>
<dbReference type="HOGENOM" id="CLU_2493764_0_0_4"/>
<name>C4GMS2_9NEIS</name>
<keyword evidence="2" id="KW-1185">Reference proteome</keyword>
<comment type="caution">
    <text evidence="1">The sequence shown here is derived from an EMBL/GenBank/DDBJ whole genome shotgun (WGS) entry which is preliminary data.</text>
</comment>
<protein>
    <submittedName>
        <fullName evidence="1">Uncharacterized protein</fullName>
    </submittedName>
</protein>
<evidence type="ECO:0000313" key="2">
    <source>
        <dbReference type="Proteomes" id="UP000003009"/>
    </source>
</evidence>
<dbReference type="Proteomes" id="UP000003009">
    <property type="component" value="Unassembled WGS sequence"/>
</dbReference>
<accession>C4GMS2</accession>
<evidence type="ECO:0000313" key="1">
    <source>
        <dbReference type="EMBL" id="EEP66607.1"/>
    </source>
</evidence>
<reference evidence="1" key="1">
    <citation type="submission" date="2009-04" db="EMBL/GenBank/DDBJ databases">
        <authorList>
            <person name="Weinstock G."/>
            <person name="Sodergren E."/>
            <person name="Clifton S."/>
            <person name="Fulton L."/>
            <person name="Fulton B."/>
            <person name="Courtney L."/>
            <person name="Fronick C."/>
            <person name="Harrison M."/>
            <person name="Strong C."/>
            <person name="Farmer C."/>
            <person name="Delahaunty K."/>
            <person name="Markovic C."/>
            <person name="Hall O."/>
            <person name="Minx P."/>
            <person name="Tomlinson C."/>
            <person name="Mitreva M."/>
            <person name="Nelson J."/>
            <person name="Hou S."/>
            <person name="Wollam A."/>
            <person name="Pepin K.H."/>
            <person name="Johnson M."/>
            <person name="Bhonagiri V."/>
            <person name="Nash W.E."/>
            <person name="Warren W."/>
            <person name="Chinwalla A."/>
            <person name="Mardis E.R."/>
            <person name="Wilson R.K."/>
        </authorList>
    </citation>
    <scope>NUCLEOTIDE SEQUENCE [LARGE SCALE GENOMIC DNA]</scope>
    <source>
        <strain evidence="1">ATCC 51147</strain>
    </source>
</reference>